<keyword evidence="1" id="KW-0175">Coiled coil</keyword>
<evidence type="ECO:0000313" key="3">
    <source>
        <dbReference type="Proteomes" id="UP000028480"/>
    </source>
</evidence>
<dbReference type="Proteomes" id="UP000028480">
    <property type="component" value="Unassembled WGS sequence"/>
</dbReference>
<gene>
    <name evidence="2" type="ORF">XBI1_650004</name>
</gene>
<proteinExistence type="predicted"/>
<feature type="coiled-coil region" evidence="1">
    <location>
        <begin position="5"/>
        <end position="32"/>
    </location>
</feature>
<name>A0A077QFP4_XENBV</name>
<accession>A0A077QFP4</accession>
<sequence>MEFDSNSHENAIQEAQRILKEAQADLALRLEKAVEGVREVAQETMHTIGQGGQRALWRTSYFFDSYEDVNQRINREDARVFLAAWSVARGGLFENNVIKKFVDTYIDKLLEPHERDQAFLNELYERLVRSSTIMMHLVAKFKTSGLAKNAVVSAITEAIYVAVIKKAFIREGFKKFGMSITLAFQFYGYFDKAAVSASKLKRECPVLYWSFYANEIEMLYFIFEPLFKHGILAIKKGKGSNVDDVYLAIMDIVGYN</sequence>
<evidence type="ECO:0000313" key="2">
    <source>
        <dbReference type="EMBL" id="CDH34882.1"/>
    </source>
</evidence>
<dbReference type="AlphaFoldDB" id="A0A077QFP4"/>
<organism evidence="2 3">
    <name type="scientific">Xenorhabdus bovienii str. Intermedium</name>
    <dbReference type="NCBI Taxonomy" id="1379677"/>
    <lineage>
        <taxon>Bacteria</taxon>
        <taxon>Pseudomonadati</taxon>
        <taxon>Pseudomonadota</taxon>
        <taxon>Gammaproteobacteria</taxon>
        <taxon>Enterobacterales</taxon>
        <taxon>Morganellaceae</taxon>
        <taxon>Xenorhabdus</taxon>
    </lineage>
</organism>
<reference evidence="2" key="1">
    <citation type="submission" date="2013-07" db="EMBL/GenBank/DDBJ databases">
        <title>Sub-species coevolution in mutualistic symbiosis.</title>
        <authorList>
            <person name="Murfin K."/>
            <person name="Klassen J."/>
            <person name="Lee M."/>
            <person name="Forst S."/>
            <person name="Stock P."/>
            <person name="Goodrich-Blair H."/>
        </authorList>
    </citation>
    <scope>NUCLEOTIDE SEQUENCE [LARGE SCALE GENOMIC DNA]</scope>
    <source>
        <strain evidence="2">Intermedium</strain>
    </source>
</reference>
<dbReference type="EMBL" id="CBTB010000274">
    <property type="protein sequence ID" value="CDH34882.1"/>
    <property type="molecule type" value="Genomic_DNA"/>
</dbReference>
<dbReference type="RefSeq" id="WP_038181739.1">
    <property type="nucleotide sequence ID" value="NZ_CAWLWA010000051.1"/>
</dbReference>
<comment type="caution">
    <text evidence="2">The sequence shown here is derived from an EMBL/GenBank/DDBJ whole genome shotgun (WGS) entry which is preliminary data.</text>
</comment>
<dbReference type="HOGENOM" id="CLU_080116_0_0_6"/>
<evidence type="ECO:0000256" key="1">
    <source>
        <dbReference type="SAM" id="Coils"/>
    </source>
</evidence>
<protein>
    <submittedName>
        <fullName evidence="2">Uncharacterized protein</fullName>
    </submittedName>
</protein>